<evidence type="ECO:0000256" key="2">
    <source>
        <dbReference type="ARBA" id="ARBA00005983"/>
    </source>
</evidence>
<keyword evidence="6" id="KW-0067">ATP-binding</keyword>
<accession>A0AAW9K3A1</accession>
<dbReference type="InterPro" id="IPR045540">
    <property type="entry name" value="YegS/DAGK_C"/>
</dbReference>
<dbReference type="InterPro" id="IPR001206">
    <property type="entry name" value="Diacylglycerol_kinase_cat_dom"/>
</dbReference>
<keyword evidence="9" id="KW-1133">Transmembrane helix</keyword>
<evidence type="ECO:0000256" key="6">
    <source>
        <dbReference type="ARBA" id="ARBA00022840"/>
    </source>
</evidence>
<comment type="cofactor">
    <cofactor evidence="1">
        <name>Mg(2+)</name>
        <dbReference type="ChEBI" id="CHEBI:18420"/>
    </cofactor>
</comment>
<dbReference type="PROSITE" id="PS50146">
    <property type="entry name" value="DAGK"/>
    <property type="match status" value="1"/>
</dbReference>
<keyword evidence="9" id="KW-0472">Membrane</keyword>
<dbReference type="InterPro" id="IPR016064">
    <property type="entry name" value="NAD/diacylglycerol_kinase_sf"/>
</dbReference>
<organism evidence="11 12">
    <name type="scientific">Carnobacterium maltaromaticum</name>
    <name type="common">Carnobacterium piscicola</name>
    <dbReference type="NCBI Taxonomy" id="2751"/>
    <lineage>
        <taxon>Bacteria</taxon>
        <taxon>Bacillati</taxon>
        <taxon>Bacillota</taxon>
        <taxon>Bacilli</taxon>
        <taxon>Lactobacillales</taxon>
        <taxon>Carnobacteriaceae</taxon>
        <taxon>Carnobacterium</taxon>
    </lineage>
</organism>
<evidence type="ECO:0000259" key="10">
    <source>
        <dbReference type="PROSITE" id="PS50146"/>
    </source>
</evidence>
<feature type="transmembrane region" description="Helical" evidence="9">
    <location>
        <begin position="238"/>
        <end position="258"/>
    </location>
</feature>
<dbReference type="GO" id="GO:0008654">
    <property type="term" value="P:phospholipid biosynthetic process"/>
    <property type="evidence" value="ECO:0007669"/>
    <property type="project" value="UniProtKB-KW"/>
</dbReference>
<dbReference type="InterPro" id="IPR017438">
    <property type="entry name" value="ATP-NAD_kinase_N"/>
</dbReference>
<name>A0AAW9K3A1_CARML</name>
<keyword evidence="7" id="KW-0594">Phospholipid biosynthesis</keyword>
<dbReference type="GeneID" id="83606381"/>
<gene>
    <name evidence="11" type="ORF">RAK27_16505</name>
</gene>
<dbReference type="AlphaFoldDB" id="A0AAW9K3A1"/>
<keyword evidence="9" id="KW-0812">Transmembrane</keyword>
<dbReference type="InterPro" id="IPR005218">
    <property type="entry name" value="Diacylglycerol/lipid_kinase"/>
</dbReference>
<evidence type="ECO:0000256" key="8">
    <source>
        <dbReference type="ARBA" id="ARBA00023264"/>
    </source>
</evidence>
<keyword evidence="8" id="KW-1208">Phospholipid metabolism</keyword>
<protein>
    <submittedName>
        <fullName evidence="11">Diacylglycerol kinase family lipid kinase</fullName>
    </submittedName>
</protein>
<evidence type="ECO:0000256" key="7">
    <source>
        <dbReference type="ARBA" id="ARBA00023209"/>
    </source>
</evidence>
<evidence type="ECO:0000313" key="11">
    <source>
        <dbReference type="EMBL" id="MDZ5760241.1"/>
    </source>
</evidence>
<evidence type="ECO:0000256" key="5">
    <source>
        <dbReference type="ARBA" id="ARBA00022777"/>
    </source>
</evidence>
<dbReference type="SUPFAM" id="SSF111331">
    <property type="entry name" value="NAD kinase/diacylglycerol kinase-like"/>
    <property type="match status" value="1"/>
</dbReference>
<dbReference type="PANTHER" id="PTHR12358:SF54">
    <property type="entry name" value="SPHINGOSINE KINASE RELATED PROTEIN"/>
    <property type="match status" value="1"/>
</dbReference>
<dbReference type="Gene3D" id="2.60.200.40">
    <property type="match status" value="1"/>
</dbReference>
<evidence type="ECO:0000256" key="4">
    <source>
        <dbReference type="ARBA" id="ARBA00022741"/>
    </source>
</evidence>
<dbReference type="GO" id="GO:0016301">
    <property type="term" value="F:kinase activity"/>
    <property type="evidence" value="ECO:0007669"/>
    <property type="project" value="UniProtKB-KW"/>
</dbReference>
<dbReference type="SMART" id="SM00046">
    <property type="entry name" value="DAGKc"/>
    <property type="match status" value="1"/>
</dbReference>
<dbReference type="Proteomes" id="UP001290462">
    <property type="component" value="Unassembled WGS sequence"/>
</dbReference>
<dbReference type="Pfam" id="PF19279">
    <property type="entry name" value="YegS_C"/>
    <property type="match status" value="1"/>
</dbReference>
<keyword evidence="7" id="KW-0443">Lipid metabolism</keyword>
<sequence>MKKIIYHFIVNEHSGSGNGLKIWHKILPIMEKKEISYQKYTSTFAGETIELVEKIAKKINIDERLVVIGGDGTLHEAIQGLGETYQNLPIGYIPAGSGNDFARGVGISRKPLKALEQLLNAETFRSIDVIEFSEENTGKTGYFVNNIGLGFDALIVKLTNHSTSKAWLNKYNLGSLAYLSSLIKAYFHQPNFPIVIDVDGQSHYLDKAFLVTTTNHPFFGGGVNIAPMAKPTNGLIDVIIVSKIPIIKIAFLFVLMMLGGRHTRFKSVLHFNGKDIRIETKMPENGQADGEELGSQLFNLHFTPTSRYFWF</sequence>
<dbReference type="Pfam" id="PF00781">
    <property type="entry name" value="DAGK_cat"/>
    <property type="match status" value="1"/>
</dbReference>
<keyword evidence="3" id="KW-0808">Transferase</keyword>
<evidence type="ECO:0000256" key="3">
    <source>
        <dbReference type="ARBA" id="ARBA00022679"/>
    </source>
</evidence>
<dbReference type="EMBL" id="JAVBVO010000005">
    <property type="protein sequence ID" value="MDZ5760241.1"/>
    <property type="molecule type" value="Genomic_DNA"/>
</dbReference>
<dbReference type="NCBIfam" id="TIGR00147">
    <property type="entry name" value="YegS/Rv2252/BmrU family lipid kinase"/>
    <property type="match status" value="1"/>
</dbReference>
<dbReference type="RefSeq" id="WP_010050576.1">
    <property type="nucleotide sequence ID" value="NZ_BJOJ01000005.1"/>
</dbReference>
<feature type="domain" description="DAGKc" evidence="10">
    <location>
        <begin position="1"/>
        <end position="136"/>
    </location>
</feature>
<dbReference type="GO" id="GO:0005524">
    <property type="term" value="F:ATP binding"/>
    <property type="evidence" value="ECO:0007669"/>
    <property type="project" value="UniProtKB-KW"/>
</dbReference>
<comment type="caution">
    <text evidence="11">The sequence shown here is derived from an EMBL/GenBank/DDBJ whole genome shotgun (WGS) entry which is preliminary data.</text>
</comment>
<dbReference type="PANTHER" id="PTHR12358">
    <property type="entry name" value="SPHINGOSINE KINASE"/>
    <property type="match status" value="1"/>
</dbReference>
<comment type="similarity">
    <text evidence="2">Belongs to the diacylglycerol/lipid kinase family.</text>
</comment>
<evidence type="ECO:0000256" key="1">
    <source>
        <dbReference type="ARBA" id="ARBA00001946"/>
    </source>
</evidence>
<keyword evidence="4" id="KW-0547">Nucleotide-binding</keyword>
<keyword evidence="7" id="KW-0444">Lipid biosynthesis</keyword>
<proteinExistence type="inferred from homology"/>
<reference evidence="11" key="1">
    <citation type="submission" date="2023-08" db="EMBL/GenBank/DDBJ databases">
        <title>Genomic characterization of piscicolin 126 produced by Carnobacterium maltaromaticum CM22 strain isolated from salmon (Salmo salar).</title>
        <authorList>
            <person name="Gonzalez-Gragera E."/>
            <person name="Garcia-Lopez J.D."/>
            <person name="Teso-Perez C."/>
            <person name="Gimenez-Hernandez I."/>
            <person name="Peralta-Sanchez J.M."/>
            <person name="Valdivia E."/>
            <person name="Montalban-Lopez M."/>
            <person name="Martin-Platero A.M."/>
            <person name="Banos A."/>
            <person name="Martinez-Bueno M."/>
        </authorList>
    </citation>
    <scope>NUCLEOTIDE SEQUENCE</scope>
    <source>
        <strain evidence="11">CM22</strain>
    </source>
</reference>
<evidence type="ECO:0000313" key="12">
    <source>
        <dbReference type="Proteomes" id="UP001290462"/>
    </source>
</evidence>
<dbReference type="Gene3D" id="3.40.50.10330">
    <property type="entry name" value="Probable inorganic polyphosphate/atp-NAD kinase, domain 1"/>
    <property type="match status" value="1"/>
</dbReference>
<dbReference type="InterPro" id="IPR050187">
    <property type="entry name" value="Lipid_Phosphate_FormReg"/>
</dbReference>
<keyword evidence="5 11" id="KW-0418">Kinase</keyword>
<evidence type="ECO:0000256" key="9">
    <source>
        <dbReference type="SAM" id="Phobius"/>
    </source>
</evidence>